<keyword evidence="2" id="KW-1185">Reference proteome</keyword>
<dbReference type="InterPro" id="IPR025613">
    <property type="entry name" value="YlbE"/>
</dbReference>
<evidence type="ECO:0000313" key="1">
    <source>
        <dbReference type="EMBL" id="MBC5635851.1"/>
    </source>
</evidence>
<gene>
    <name evidence="1" type="ORF">H8S33_03325</name>
</gene>
<comment type="caution">
    <text evidence="1">The sequence shown here is derived from an EMBL/GenBank/DDBJ whole genome shotgun (WGS) entry which is preliminary data.</text>
</comment>
<dbReference type="AlphaFoldDB" id="A0A923L3Q6"/>
<protein>
    <submittedName>
        <fullName evidence="1">YlbE-like family protein</fullName>
    </submittedName>
</protein>
<evidence type="ECO:0000313" key="2">
    <source>
        <dbReference type="Proteomes" id="UP000637359"/>
    </source>
</evidence>
<dbReference type="EMBL" id="JACOOL010000002">
    <property type="protein sequence ID" value="MBC5635851.1"/>
    <property type="molecule type" value="Genomic_DNA"/>
</dbReference>
<proteinExistence type="predicted"/>
<accession>A0A923L3Q6</accession>
<organism evidence="1 2">
    <name type="scientific">Ornithinibacillus hominis</name>
    <dbReference type="NCBI Taxonomy" id="2763055"/>
    <lineage>
        <taxon>Bacteria</taxon>
        <taxon>Bacillati</taxon>
        <taxon>Bacillota</taxon>
        <taxon>Bacilli</taxon>
        <taxon>Bacillales</taxon>
        <taxon>Bacillaceae</taxon>
        <taxon>Ornithinibacillus</taxon>
    </lineage>
</organism>
<dbReference type="Proteomes" id="UP000637359">
    <property type="component" value="Unassembled WGS sequence"/>
</dbReference>
<dbReference type="Pfam" id="PF14003">
    <property type="entry name" value="YlbE"/>
    <property type="match status" value="1"/>
</dbReference>
<sequence>MNKTLHDYLLTRPDLVHFIRYNPEWYRFLSRDPNKIAEIEIEAKRFYGKTFSQKLEKVNQNVQMVGMLLQFVEMMKD</sequence>
<name>A0A923L3Q6_9BACI</name>
<dbReference type="RefSeq" id="WP_186868569.1">
    <property type="nucleotide sequence ID" value="NZ_JACOOL010000002.1"/>
</dbReference>
<reference evidence="1" key="1">
    <citation type="submission" date="2020-08" db="EMBL/GenBank/DDBJ databases">
        <title>Genome public.</title>
        <authorList>
            <person name="Liu C."/>
            <person name="Sun Q."/>
        </authorList>
    </citation>
    <scope>NUCLEOTIDE SEQUENCE</scope>
    <source>
        <strain evidence="1">BX22</strain>
    </source>
</reference>